<dbReference type="InterPro" id="IPR000192">
    <property type="entry name" value="Aminotrans_V_dom"/>
</dbReference>
<dbReference type="SUPFAM" id="SSF53383">
    <property type="entry name" value="PLP-dependent transferases"/>
    <property type="match status" value="1"/>
</dbReference>
<dbReference type="Proteomes" id="UP000266183">
    <property type="component" value="Chromosome"/>
</dbReference>
<dbReference type="Pfam" id="PF00266">
    <property type="entry name" value="Aminotran_5"/>
    <property type="match status" value="1"/>
</dbReference>
<keyword evidence="5" id="KW-0808">Transferase</keyword>
<dbReference type="InterPro" id="IPR015424">
    <property type="entry name" value="PyrdxlP-dep_Trfase"/>
</dbReference>
<evidence type="ECO:0000313" key="5">
    <source>
        <dbReference type="EMBL" id="AYB29968.1"/>
    </source>
</evidence>
<evidence type="ECO:0000259" key="4">
    <source>
        <dbReference type="Pfam" id="PF00266"/>
    </source>
</evidence>
<keyword evidence="5" id="KW-0032">Aminotransferase</keyword>
<feature type="domain" description="Aminotransferase class V" evidence="4">
    <location>
        <begin position="172"/>
        <end position="268"/>
    </location>
</feature>
<gene>
    <name evidence="5" type="ORF">D4L85_04955</name>
</gene>
<proteinExistence type="predicted"/>
<dbReference type="EMBL" id="CP032382">
    <property type="protein sequence ID" value="AYB29968.1"/>
    <property type="molecule type" value="Genomic_DNA"/>
</dbReference>
<dbReference type="GO" id="GO:0004125">
    <property type="term" value="F:L-seryl-tRNA(Sec) selenium transferase activity"/>
    <property type="evidence" value="ECO:0007669"/>
    <property type="project" value="TreeGrafter"/>
</dbReference>
<comment type="cofactor">
    <cofactor evidence="1">
        <name>pyridoxal 5'-phosphate</name>
        <dbReference type="ChEBI" id="CHEBI:597326"/>
    </cofactor>
</comment>
<evidence type="ECO:0000256" key="2">
    <source>
        <dbReference type="ARBA" id="ARBA00022898"/>
    </source>
</evidence>
<dbReference type="OrthoDB" id="9787096at2"/>
<dbReference type="PANTHER" id="PTHR32328:SF0">
    <property type="entry name" value="L-SERYL-TRNA(SEC) SELENIUM TRANSFERASE"/>
    <property type="match status" value="1"/>
</dbReference>
<reference evidence="6" key="1">
    <citation type="submission" date="2018-09" db="EMBL/GenBank/DDBJ databases">
        <title>Chryseolinea sp. KIS68-18 isolated from soil.</title>
        <authorList>
            <person name="Weon H.-Y."/>
            <person name="Kwon S.-W."/>
            <person name="Lee S.A."/>
        </authorList>
    </citation>
    <scope>NUCLEOTIDE SEQUENCE [LARGE SCALE GENOMIC DNA]</scope>
    <source>
        <strain evidence="6">KIS68-18</strain>
    </source>
</reference>
<dbReference type="GO" id="GO:0008483">
    <property type="term" value="F:transaminase activity"/>
    <property type="evidence" value="ECO:0007669"/>
    <property type="project" value="UniProtKB-KW"/>
</dbReference>
<evidence type="ECO:0000256" key="3">
    <source>
        <dbReference type="SAM" id="SignalP"/>
    </source>
</evidence>
<dbReference type="PANTHER" id="PTHR32328">
    <property type="entry name" value="L-SERYL-TRNA(SEC) SELENIUM TRANSFERASE"/>
    <property type="match status" value="1"/>
</dbReference>
<dbReference type="AlphaFoldDB" id="A0A385SLS9"/>
<keyword evidence="6" id="KW-1185">Reference proteome</keyword>
<dbReference type="InterPro" id="IPR015421">
    <property type="entry name" value="PyrdxlP-dep_Trfase_major"/>
</dbReference>
<keyword evidence="2" id="KW-0663">Pyridoxal phosphate</keyword>
<evidence type="ECO:0000256" key="1">
    <source>
        <dbReference type="ARBA" id="ARBA00001933"/>
    </source>
</evidence>
<name>A0A385SLS9_9BACT</name>
<dbReference type="KEGG" id="chk:D4L85_04955"/>
<keyword evidence="3" id="KW-0732">Signal</keyword>
<feature type="signal peptide" evidence="3">
    <location>
        <begin position="1"/>
        <end position="26"/>
    </location>
</feature>
<evidence type="ECO:0000313" key="6">
    <source>
        <dbReference type="Proteomes" id="UP000266183"/>
    </source>
</evidence>
<feature type="chain" id="PRO_5017362145" evidence="3">
    <location>
        <begin position="27"/>
        <end position="540"/>
    </location>
</feature>
<dbReference type="Gene3D" id="3.40.640.10">
    <property type="entry name" value="Type I PLP-dependent aspartate aminotransferase-like (Major domain)"/>
    <property type="match status" value="1"/>
</dbReference>
<dbReference type="RefSeq" id="WP_119753275.1">
    <property type="nucleotide sequence ID" value="NZ_CP032382.1"/>
</dbReference>
<accession>A0A385SLS9</accession>
<protein>
    <submittedName>
        <fullName evidence="5">Aminotransferase class V-fold PLP-dependent enzyme</fullName>
    </submittedName>
</protein>
<sequence length="540" mass="58042">MKRRDLVKKLTALPFAGGFLPLAASANPADNVQPASGPLELGPSIYESIGVEPIINCRGTFTIIGGSVERPEVVAAMKAASGHFVQYDELAYGVGRRLAEVTGAEWGMVSSGCAAGMKHVTAACVTGGNPEKLIRIPDLTGFEKDEVIIPAYARNVYDHALRNIGVKIVTVNTAEELEHAINPRTALIYIMSGDESEPGQPLSLEVIASKAKPKNIPVLVDAAAEILTIPNVHLKQGATVVVYSGGKAICGPQCAGLVLGSKDLLMSAWQASSPHHGPGRDNKVGKEEMLGMLAAVEAWVKRDHQAEWKTWLSYTDYIAKQVSKIDGIKTSVEEPTGLSNRSPVLNISWDPDKLNITGEEVAEIFARNKPRIAIGGRSEKDKTSINITTGQMQPGNDKVVAERIVNLLSQKRPPRVTTLAAPGAKIGGHWDVTVEFFSSKSAHKLYIEQDGNWIQGSHTSDFSVQEVMGMVEGDQVKLRSSFRVPGDGITYMFSGTISGDAFSGSIYLGEYQTAKFTAKRSTYKAERRRVVIPGGPPLAT</sequence>
<organism evidence="5 6">
    <name type="scientific">Chryseolinea soli</name>
    <dbReference type="NCBI Taxonomy" id="2321403"/>
    <lineage>
        <taxon>Bacteria</taxon>
        <taxon>Pseudomonadati</taxon>
        <taxon>Bacteroidota</taxon>
        <taxon>Cytophagia</taxon>
        <taxon>Cytophagales</taxon>
        <taxon>Fulvivirgaceae</taxon>
        <taxon>Chryseolinea</taxon>
    </lineage>
</organism>